<evidence type="ECO:0000313" key="12">
    <source>
        <dbReference type="Proteomes" id="UP000886829"/>
    </source>
</evidence>
<dbReference type="SUPFAM" id="SSF90123">
    <property type="entry name" value="ABC transporter transmembrane region"/>
    <property type="match status" value="1"/>
</dbReference>
<gene>
    <name evidence="11" type="primary">cydD</name>
    <name evidence="11" type="ORF">H9850_04375</name>
</gene>
<evidence type="ECO:0000313" key="11">
    <source>
        <dbReference type="EMBL" id="HIX56692.1"/>
    </source>
</evidence>
<keyword evidence="5 8" id="KW-1133">Transmembrane helix</keyword>
<feature type="domain" description="ABC transporter" evidence="9">
    <location>
        <begin position="340"/>
        <end position="574"/>
    </location>
</feature>
<dbReference type="InterPro" id="IPR011527">
    <property type="entry name" value="ABC1_TM_dom"/>
</dbReference>
<evidence type="ECO:0000256" key="2">
    <source>
        <dbReference type="ARBA" id="ARBA00022692"/>
    </source>
</evidence>
<accession>A0A9D2B072</accession>
<dbReference type="GO" id="GO:0005524">
    <property type="term" value="F:ATP binding"/>
    <property type="evidence" value="ECO:0007669"/>
    <property type="project" value="UniProtKB-KW"/>
</dbReference>
<dbReference type="NCBIfam" id="TIGR02857">
    <property type="entry name" value="CydD"/>
    <property type="match status" value="1"/>
</dbReference>
<dbReference type="PROSITE" id="PS50929">
    <property type="entry name" value="ABC_TM1F"/>
    <property type="match status" value="1"/>
</dbReference>
<name>A0A9D2B072_9GAMM</name>
<dbReference type="SMART" id="SM00382">
    <property type="entry name" value="AAA"/>
    <property type="match status" value="1"/>
</dbReference>
<reference evidence="11" key="2">
    <citation type="submission" date="2021-04" db="EMBL/GenBank/DDBJ databases">
        <authorList>
            <person name="Gilroy R."/>
        </authorList>
    </citation>
    <scope>NUCLEOTIDE SEQUENCE</scope>
    <source>
        <strain evidence="11">USASDec5-558</strain>
    </source>
</reference>
<evidence type="ECO:0000256" key="7">
    <source>
        <dbReference type="SAM" id="MobiDB-lite"/>
    </source>
</evidence>
<dbReference type="EMBL" id="DXEV01000087">
    <property type="protein sequence ID" value="HIX56692.1"/>
    <property type="molecule type" value="Genomic_DNA"/>
</dbReference>
<dbReference type="SUPFAM" id="SSF52540">
    <property type="entry name" value="P-loop containing nucleoside triphosphate hydrolases"/>
    <property type="match status" value="1"/>
</dbReference>
<dbReference type="InterPro" id="IPR003593">
    <property type="entry name" value="AAA+_ATPase"/>
</dbReference>
<feature type="transmembrane region" description="Helical" evidence="8">
    <location>
        <begin position="114"/>
        <end position="147"/>
    </location>
</feature>
<keyword evidence="4" id="KW-0067">ATP-binding</keyword>
<dbReference type="Pfam" id="PF00005">
    <property type="entry name" value="ABC_tran"/>
    <property type="match status" value="1"/>
</dbReference>
<feature type="domain" description="ABC transmembrane type-1" evidence="10">
    <location>
        <begin position="39"/>
        <end position="272"/>
    </location>
</feature>
<dbReference type="PROSITE" id="PS50893">
    <property type="entry name" value="ABC_TRANSPORTER_2"/>
    <property type="match status" value="1"/>
</dbReference>
<dbReference type="PANTHER" id="PTHR24221">
    <property type="entry name" value="ATP-BINDING CASSETTE SUB-FAMILY B"/>
    <property type="match status" value="1"/>
</dbReference>
<sequence>MDAIFLCAFYAVIVTCFAPFVLQQDTTMLSYCYFALLPLAGRFVVRLLIARVIAHISLNLECAIREELVRKLLRVGPLSFAVKSSLSTLFVDALDDIMPYFTSFLVTMRYAMVIPVICLVCVAIVSPWSALILFAMAPLVPFFMILIGKGAERLNQRQWKQITRMAMRFHEALEKIALIKLFNLERSEIAKLARLTKRWRVETMQVLRLAFLSALVLEFFATCGIALCAITLGFAVYEHGFDYTKALFVLLLAPEFFLPLRQMGLTYHARMRALGAMSSLIELLRERDLFPEPRLTGLEPALAAPAAPAAPAPAATSVAPAELADAAAQADAWLQAPFVIELHQVSACYPNGRVGISDFSARIRPNEVTALIGPSGAGKSTILQTIAGFTELTSGELRVNGHVCSHDDLLRLMPQIAYIPQLPNLFYGTLRDNLKLGAPDATDDELKQALEQVGAGELLVRFVDGLDHRVGEQNRGISGGETRLIALARALIRKSSILLLDEPTASLDRDSENRFLQALSTLAHDKTVLMVAHRAELKAFAQQLLEVTPAKAEVAAEAAESTAQAESAAAAESAAQAASSDTAKEG</sequence>
<keyword evidence="3" id="KW-0547">Nucleotide-binding</keyword>
<dbReference type="PANTHER" id="PTHR24221:SF590">
    <property type="entry name" value="COMPONENT LINKED WITH THE ASSEMBLY OF CYTOCHROME' TRANSPORT TRANSMEMBRANE ATP-BINDING PROTEIN ABC TRANSPORTER CYDD-RELATED"/>
    <property type="match status" value="1"/>
</dbReference>
<dbReference type="GO" id="GO:0042883">
    <property type="term" value="P:cysteine transport"/>
    <property type="evidence" value="ECO:0007669"/>
    <property type="project" value="InterPro"/>
</dbReference>
<evidence type="ECO:0000256" key="3">
    <source>
        <dbReference type="ARBA" id="ARBA00022741"/>
    </source>
</evidence>
<dbReference type="InterPro" id="IPR027417">
    <property type="entry name" value="P-loop_NTPase"/>
</dbReference>
<dbReference type="InterPro" id="IPR003439">
    <property type="entry name" value="ABC_transporter-like_ATP-bd"/>
</dbReference>
<evidence type="ECO:0000259" key="9">
    <source>
        <dbReference type="PROSITE" id="PS50893"/>
    </source>
</evidence>
<dbReference type="AlphaFoldDB" id="A0A9D2B072"/>
<organism evidence="11 12">
    <name type="scientific">Candidatus Anaerobiospirillum pullistercoris</name>
    <dbReference type="NCBI Taxonomy" id="2838452"/>
    <lineage>
        <taxon>Bacteria</taxon>
        <taxon>Pseudomonadati</taxon>
        <taxon>Pseudomonadota</taxon>
        <taxon>Gammaproteobacteria</taxon>
        <taxon>Aeromonadales</taxon>
        <taxon>Succinivibrionaceae</taxon>
        <taxon>Anaerobiospirillum</taxon>
    </lineage>
</organism>
<comment type="caution">
    <text evidence="11">The sequence shown here is derived from an EMBL/GenBank/DDBJ whole genome shotgun (WGS) entry which is preliminary data.</text>
</comment>
<keyword evidence="6 8" id="KW-0472">Membrane</keyword>
<feature type="transmembrane region" description="Helical" evidence="8">
    <location>
        <begin position="33"/>
        <end position="54"/>
    </location>
</feature>
<evidence type="ECO:0000256" key="4">
    <source>
        <dbReference type="ARBA" id="ARBA00022840"/>
    </source>
</evidence>
<proteinExistence type="predicted"/>
<evidence type="ECO:0000256" key="1">
    <source>
        <dbReference type="ARBA" id="ARBA00004651"/>
    </source>
</evidence>
<dbReference type="InterPro" id="IPR014216">
    <property type="entry name" value="ABC_transptr_CydD"/>
</dbReference>
<evidence type="ECO:0000256" key="5">
    <source>
        <dbReference type="ARBA" id="ARBA00022989"/>
    </source>
</evidence>
<reference evidence="11" key="1">
    <citation type="journal article" date="2021" name="PeerJ">
        <title>Extensive microbial diversity within the chicken gut microbiome revealed by metagenomics and culture.</title>
        <authorList>
            <person name="Gilroy R."/>
            <person name="Ravi A."/>
            <person name="Getino M."/>
            <person name="Pursley I."/>
            <person name="Horton D.L."/>
            <person name="Alikhan N.F."/>
            <person name="Baker D."/>
            <person name="Gharbi K."/>
            <person name="Hall N."/>
            <person name="Watson M."/>
            <person name="Adriaenssens E.M."/>
            <person name="Foster-Nyarko E."/>
            <person name="Jarju S."/>
            <person name="Secka A."/>
            <person name="Antonio M."/>
            <person name="Oren A."/>
            <person name="Chaudhuri R.R."/>
            <person name="La Ragione R."/>
            <person name="Hildebrand F."/>
            <person name="Pallen M.J."/>
        </authorList>
    </citation>
    <scope>NUCLEOTIDE SEQUENCE</scope>
    <source>
        <strain evidence="11">USASDec5-558</strain>
    </source>
</reference>
<dbReference type="InterPro" id="IPR039421">
    <property type="entry name" value="Type_1_exporter"/>
</dbReference>
<protein>
    <submittedName>
        <fullName evidence="11">Thiol reductant ABC exporter subunit CydD</fullName>
    </submittedName>
</protein>
<comment type="subcellular location">
    <subcellularLocation>
        <location evidence="1">Cell membrane</location>
        <topology evidence="1">Multi-pass membrane protein</topology>
    </subcellularLocation>
</comment>
<evidence type="ECO:0000259" key="10">
    <source>
        <dbReference type="PROSITE" id="PS50929"/>
    </source>
</evidence>
<dbReference type="Pfam" id="PF00664">
    <property type="entry name" value="ABC_membrane"/>
    <property type="match status" value="1"/>
</dbReference>
<dbReference type="Proteomes" id="UP000886829">
    <property type="component" value="Unassembled WGS sequence"/>
</dbReference>
<dbReference type="CDD" id="cd18584">
    <property type="entry name" value="ABC_6TM_AarD_CydD"/>
    <property type="match status" value="1"/>
</dbReference>
<dbReference type="GO" id="GO:0016887">
    <property type="term" value="F:ATP hydrolysis activity"/>
    <property type="evidence" value="ECO:0007669"/>
    <property type="project" value="InterPro"/>
</dbReference>
<dbReference type="Gene3D" id="1.20.1560.10">
    <property type="entry name" value="ABC transporter type 1, transmembrane domain"/>
    <property type="match status" value="1"/>
</dbReference>
<dbReference type="Gene3D" id="3.40.50.300">
    <property type="entry name" value="P-loop containing nucleotide triphosphate hydrolases"/>
    <property type="match status" value="1"/>
</dbReference>
<evidence type="ECO:0000256" key="8">
    <source>
        <dbReference type="SAM" id="Phobius"/>
    </source>
</evidence>
<dbReference type="InterPro" id="IPR036640">
    <property type="entry name" value="ABC1_TM_sf"/>
</dbReference>
<feature type="transmembrane region" description="Helical" evidence="8">
    <location>
        <begin position="206"/>
        <end position="237"/>
    </location>
</feature>
<keyword evidence="2 8" id="KW-0812">Transmembrane</keyword>
<evidence type="ECO:0000256" key="6">
    <source>
        <dbReference type="ARBA" id="ARBA00023136"/>
    </source>
</evidence>
<feature type="region of interest" description="Disordered" evidence="7">
    <location>
        <begin position="555"/>
        <end position="586"/>
    </location>
</feature>
<dbReference type="GO" id="GO:0005886">
    <property type="term" value="C:plasma membrane"/>
    <property type="evidence" value="ECO:0007669"/>
    <property type="project" value="UniProtKB-SubCell"/>
</dbReference>
<dbReference type="GO" id="GO:0140359">
    <property type="term" value="F:ABC-type transporter activity"/>
    <property type="evidence" value="ECO:0007669"/>
    <property type="project" value="InterPro"/>
</dbReference>